<accession>W3X130</accession>
<dbReference type="KEGG" id="pfy:PFICI_08719"/>
<feature type="region of interest" description="Disordered" evidence="1">
    <location>
        <begin position="1"/>
        <end position="109"/>
    </location>
</feature>
<sequence length="265" mass="29460">MGWLWASSSSASRGTADENATTATAAPTPPEPKYSDPEIAKFMAQIQSEFGSEPSAEPQRPSPSSRAEESRPSQQAAAATSESPWRSLWGPAAQSETEPSPPLGSSYTHTNTRVERDAVRQHPDQLDPISESLLPTTMSCRNALDAAFYCQSPGGQWNAVYREGGVRSCSQHWEDLFFCMRTRPMTGKLKEDAIRDHYRARELAKYGAGKPNSTDVWESRERKVDAGTAFTERYDPPTLSDEEWWAMEIRRRRAIQEALATEKGA</sequence>
<organism evidence="2 3">
    <name type="scientific">Pestalotiopsis fici (strain W106-1 / CGMCC3.15140)</name>
    <dbReference type="NCBI Taxonomy" id="1229662"/>
    <lineage>
        <taxon>Eukaryota</taxon>
        <taxon>Fungi</taxon>
        <taxon>Dikarya</taxon>
        <taxon>Ascomycota</taxon>
        <taxon>Pezizomycotina</taxon>
        <taxon>Sordariomycetes</taxon>
        <taxon>Xylariomycetidae</taxon>
        <taxon>Amphisphaeriales</taxon>
        <taxon>Sporocadaceae</taxon>
        <taxon>Pestalotiopsis</taxon>
    </lineage>
</organism>
<dbReference type="eggNOG" id="ENOG502S4MN">
    <property type="taxonomic scope" value="Eukaryota"/>
</dbReference>
<dbReference type="GeneID" id="19273732"/>
<gene>
    <name evidence="2" type="ORF">PFICI_08719</name>
</gene>
<dbReference type="InterPro" id="IPR021475">
    <property type="entry name" value="Pants/Emi1-like"/>
</dbReference>
<evidence type="ECO:0000313" key="2">
    <source>
        <dbReference type="EMBL" id="ETS78866.1"/>
    </source>
</evidence>
<feature type="compositionally biased region" description="Polar residues" evidence="1">
    <location>
        <begin position="94"/>
        <end position="109"/>
    </location>
</feature>
<dbReference type="InParanoid" id="W3X130"/>
<evidence type="ECO:0000256" key="1">
    <source>
        <dbReference type="SAM" id="MobiDB-lite"/>
    </source>
</evidence>
<dbReference type="Proteomes" id="UP000030651">
    <property type="component" value="Unassembled WGS sequence"/>
</dbReference>
<evidence type="ECO:0000313" key="3">
    <source>
        <dbReference type="Proteomes" id="UP000030651"/>
    </source>
</evidence>
<evidence type="ECO:0008006" key="4">
    <source>
        <dbReference type="Google" id="ProtNLM"/>
    </source>
</evidence>
<dbReference type="Pfam" id="PF11326">
    <property type="entry name" value="PANTS-like"/>
    <property type="match status" value="1"/>
</dbReference>
<name>W3X130_PESFW</name>
<protein>
    <recommendedName>
        <fullName evidence="4">Early meiotic induction protein 1</fullName>
    </recommendedName>
</protein>
<dbReference type="PANTHER" id="PTHR28052:SF1">
    <property type="entry name" value="UPF0545 PROTEIN C22ORF39"/>
    <property type="match status" value="1"/>
</dbReference>
<dbReference type="RefSeq" id="XP_007835491.1">
    <property type="nucleotide sequence ID" value="XM_007837300.1"/>
</dbReference>
<dbReference type="OrthoDB" id="2017405at2759"/>
<dbReference type="OMA" id="DAIYPRT"/>
<dbReference type="EMBL" id="KI912114">
    <property type="protein sequence ID" value="ETS78866.1"/>
    <property type="molecule type" value="Genomic_DNA"/>
</dbReference>
<reference evidence="3" key="1">
    <citation type="journal article" date="2015" name="BMC Genomics">
        <title>Genomic and transcriptomic analysis of the endophytic fungus Pestalotiopsis fici reveals its lifestyle and high potential for synthesis of natural products.</title>
        <authorList>
            <person name="Wang X."/>
            <person name="Zhang X."/>
            <person name="Liu L."/>
            <person name="Xiang M."/>
            <person name="Wang W."/>
            <person name="Sun X."/>
            <person name="Che Y."/>
            <person name="Guo L."/>
            <person name="Liu G."/>
            <person name="Guo L."/>
            <person name="Wang C."/>
            <person name="Yin W.B."/>
            <person name="Stadler M."/>
            <person name="Zhang X."/>
            <person name="Liu X."/>
        </authorList>
    </citation>
    <scope>NUCLEOTIDE SEQUENCE [LARGE SCALE GENOMIC DNA]</scope>
    <source>
        <strain evidence="3">W106-1 / CGMCC3.15140</strain>
    </source>
</reference>
<dbReference type="STRING" id="1229662.W3X130"/>
<proteinExistence type="predicted"/>
<feature type="compositionally biased region" description="Low complexity" evidence="1">
    <location>
        <begin position="52"/>
        <end position="65"/>
    </location>
</feature>
<keyword evidence="3" id="KW-1185">Reference proteome</keyword>
<feature type="compositionally biased region" description="Polar residues" evidence="1">
    <location>
        <begin position="1"/>
        <end position="13"/>
    </location>
</feature>
<dbReference type="HOGENOM" id="CLU_074897_0_0_1"/>
<dbReference type="PANTHER" id="PTHR28052">
    <property type="entry name" value="UPF0545 PROTEIN C22ORF39"/>
    <property type="match status" value="1"/>
</dbReference>
<dbReference type="AlphaFoldDB" id="W3X130"/>